<organism evidence="1">
    <name type="scientific">Graphocephala atropunctata</name>
    <dbReference type="NCBI Taxonomy" id="36148"/>
    <lineage>
        <taxon>Eukaryota</taxon>
        <taxon>Metazoa</taxon>
        <taxon>Ecdysozoa</taxon>
        <taxon>Arthropoda</taxon>
        <taxon>Hexapoda</taxon>
        <taxon>Insecta</taxon>
        <taxon>Pterygota</taxon>
        <taxon>Neoptera</taxon>
        <taxon>Paraneoptera</taxon>
        <taxon>Hemiptera</taxon>
        <taxon>Auchenorrhyncha</taxon>
        <taxon>Membracoidea</taxon>
        <taxon>Cicadellidae</taxon>
        <taxon>Cicadellinae</taxon>
        <taxon>Cicadellini</taxon>
        <taxon>Graphocephala</taxon>
    </lineage>
</organism>
<proteinExistence type="predicted"/>
<gene>
    <name evidence="1" type="ORF">g.53279</name>
</gene>
<dbReference type="AlphaFoldDB" id="A0A1B6L8A0"/>
<accession>A0A1B6L8A0</accession>
<evidence type="ECO:0000313" key="1">
    <source>
        <dbReference type="EMBL" id="JAT19943.1"/>
    </source>
</evidence>
<name>A0A1B6L8A0_9HEMI</name>
<feature type="non-terminal residue" evidence="1">
    <location>
        <position position="104"/>
    </location>
</feature>
<feature type="non-terminal residue" evidence="1">
    <location>
        <position position="1"/>
    </location>
</feature>
<sequence length="104" mass="12285">FLSYVLDLLTGLNLLFQSDGPVLARLKSEATKLLKDLAVNFLNVKYVKETDPWKIDFHEEKWHLPLDEIYLGMNAYEEVQEIKKEGKLEEVKLLYEHSQHFYIT</sequence>
<protein>
    <submittedName>
        <fullName evidence="1">Uncharacterized protein</fullName>
    </submittedName>
</protein>
<dbReference type="EMBL" id="GEBQ01020034">
    <property type="protein sequence ID" value="JAT19943.1"/>
    <property type="molecule type" value="Transcribed_RNA"/>
</dbReference>
<reference evidence="1" key="1">
    <citation type="submission" date="2015-11" db="EMBL/GenBank/DDBJ databases">
        <title>De novo transcriptome assembly of four potential Pierce s Disease insect vectors from Arizona vineyards.</title>
        <authorList>
            <person name="Tassone E.E."/>
        </authorList>
    </citation>
    <scope>NUCLEOTIDE SEQUENCE</scope>
</reference>